<feature type="transmembrane region" description="Helical" evidence="8">
    <location>
        <begin position="157"/>
        <end position="177"/>
    </location>
</feature>
<keyword evidence="8 9" id="KW-0961">Cell wall biogenesis/degradation</keyword>
<evidence type="ECO:0000313" key="11">
    <source>
        <dbReference type="Proteomes" id="UP001224418"/>
    </source>
</evidence>
<dbReference type="Proteomes" id="UP001224418">
    <property type="component" value="Unassembled WGS sequence"/>
</dbReference>
<reference evidence="10 11" key="1">
    <citation type="submission" date="2023-07" db="EMBL/GenBank/DDBJ databases">
        <title>Genomic Encyclopedia of Type Strains, Phase IV (KMG-IV): sequencing the most valuable type-strain genomes for metagenomic binning, comparative biology and taxonomic classification.</title>
        <authorList>
            <person name="Goeker M."/>
        </authorList>
    </citation>
    <scope>NUCLEOTIDE SEQUENCE [LARGE SCALE GENOMIC DNA]</scope>
    <source>
        <strain evidence="10 11">DSM 1400</strain>
    </source>
</reference>
<dbReference type="InterPro" id="IPR051050">
    <property type="entry name" value="Lipid_II_flippase_MurJ/MviN"/>
</dbReference>
<evidence type="ECO:0000256" key="7">
    <source>
        <dbReference type="ARBA" id="ARBA00023136"/>
    </source>
</evidence>
<sequence>MKSSKVIKSAIIVMIVTLISKVLGLGRDMLVAYNFGAGALNDAYNVAVTIPDTVFTLIGLAISTTFIPMLSQVKVKEGKKSMFKFSNNIITILTIIAMVLFILGIIFTEDIVKIFASGFDDERMKLAISLTRISLINILFLSVNACYTAMLQVCEDFIIPSILGLFFNLPIILYLMLFKNTNVLGLTIANVIGNALRVIAQLPSLFKHGYRIQPFINLKDKRVKRILILVLPVIIGAGANSLNMIVDKKIASYLGAGTISALDYAQKLIIFANTAITTSIVTVMYPLMANKINEDDKEGFTKYLFKSIVMICVFLIPIMMAFILLKQNIISLVYGRGKFDEGAVVLTSLAFLGYSFQLPFYGVRDILNSSLFSMQKTRETTINGVIGVMTNILLSLALFRVLGITGIALASSIAAAVTSILLLRTIKNVIGNYDIVPTMKKILKIIVATIIMSVILIFIKNVILYKFSNQLVILIINFIIGVLVFGFSCVLLKVEEFYEVIKMIKKKIKKA</sequence>
<accession>A0ABU0JU32</accession>
<evidence type="ECO:0000256" key="3">
    <source>
        <dbReference type="ARBA" id="ARBA00022692"/>
    </source>
</evidence>
<dbReference type="PANTHER" id="PTHR47019">
    <property type="entry name" value="LIPID II FLIPPASE MURJ"/>
    <property type="match status" value="1"/>
</dbReference>
<feature type="transmembrane region" description="Helical" evidence="8">
    <location>
        <begin position="342"/>
        <end position="361"/>
    </location>
</feature>
<keyword evidence="5 8" id="KW-0573">Peptidoglycan synthesis</keyword>
<dbReference type="CDD" id="cd13123">
    <property type="entry name" value="MATE_MurJ_like"/>
    <property type="match status" value="1"/>
</dbReference>
<evidence type="ECO:0000256" key="1">
    <source>
        <dbReference type="ARBA" id="ARBA00004651"/>
    </source>
</evidence>
<feature type="transmembrane region" description="Helical" evidence="8">
    <location>
        <begin position="407"/>
        <end position="424"/>
    </location>
</feature>
<dbReference type="PIRSF" id="PIRSF002869">
    <property type="entry name" value="MviN"/>
    <property type="match status" value="1"/>
</dbReference>
<keyword evidence="7 8" id="KW-0472">Membrane</keyword>
<comment type="pathway">
    <text evidence="8">Cell wall biogenesis; peptidoglycan biosynthesis.</text>
</comment>
<evidence type="ECO:0000256" key="6">
    <source>
        <dbReference type="ARBA" id="ARBA00022989"/>
    </source>
</evidence>
<keyword evidence="4 8" id="KW-0133">Cell shape</keyword>
<proteinExistence type="inferred from homology"/>
<comment type="similarity">
    <text evidence="8 9">Belongs to the MurJ/MviN family.</text>
</comment>
<evidence type="ECO:0000256" key="9">
    <source>
        <dbReference type="PIRNR" id="PIRNR002869"/>
    </source>
</evidence>
<evidence type="ECO:0000256" key="8">
    <source>
        <dbReference type="HAMAP-Rule" id="MF_02078"/>
    </source>
</evidence>
<evidence type="ECO:0000256" key="4">
    <source>
        <dbReference type="ARBA" id="ARBA00022960"/>
    </source>
</evidence>
<feature type="transmembrane region" description="Helical" evidence="8">
    <location>
        <begin position="382"/>
        <end position="401"/>
    </location>
</feature>
<evidence type="ECO:0000313" key="10">
    <source>
        <dbReference type="EMBL" id="MDQ0479648.1"/>
    </source>
</evidence>
<comment type="subcellular location">
    <subcellularLocation>
        <location evidence="1 8">Cell membrane</location>
        <topology evidence="1 8">Multi-pass membrane protein</topology>
    </subcellularLocation>
</comment>
<feature type="transmembrane region" description="Helical" evidence="8">
    <location>
        <begin position="445"/>
        <end position="465"/>
    </location>
</feature>
<feature type="transmembrane region" description="Helical" evidence="8">
    <location>
        <begin position="127"/>
        <end position="150"/>
    </location>
</feature>
<feature type="transmembrane region" description="Helical" evidence="8">
    <location>
        <begin position="471"/>
        <end position="494"/>
    </location>
</feature>
<keyword evidence="3 8" id="KW-0812">Transmembrane</keyword>
<dbReference type="HAMAP" id="MF_02078">
    <property type="entry name" value="MurJ_MviN"/>
    <property type="match status" value="1"/>
</dbReference>
<evidence type="ECO:0000256" key="2">
    <source>
        <dbReference type="ARBA" id="ARBA00022475"/>
    </source>
</evidence>
<dbReference type="Pfam" id="PF03023">
    <property type="entry name" value="MurJ"/>
    <property type="match status" value="1"/>
</dbReference>
<dbReference type="NCBIfam" id="TIGR01695">
    <property type="entry name" value="murJ_mviN"/>
    <property type="match status" value="1"/>
</dbReference>
<feature type="transmembrane region" description="Helical" evidence="8">
    <location>
        <begin position="266"/>
        <end position="287"/>
    </location>
</feature>
<dbReference type="InterPro" id="IPR004268">
    <property type="entry name" value="MurJ"/>
</dbReference>
<keyword evidence="6 8" id="KW-1133">Transmembrane helix</keyword>
<dbReference type="PANTHER" id="PTHR47019:SF1">
    <property type="entry name" value="LIPID II FLIPPASE MURJ"/>
    <property type="match status" value="1"/>
</dbReference>
<dbReference type="EMBL" id="JAUSWN010000010">
    <property type="protein sequence ID" value="MDQ0479648.1"/>
    <property type="molecule type" value="Genomic_DNA"/>
</dbReference>
<evidence type="ECO:0000256" key="5">
    <source>
        <dbReference type="ARBA" id="ARBA00022984"/>
    </source>
</evidence>
<dbReference type="RefSeq" id="WP_307355647.1">
    <property type="nucleotide sequence ID" value="NZ_BAAACJ010000005.1"/>
</dbReference>
<name>A0ABU0JU32_HATLI</name>
<keyword evidence="2 8" id="KW-1003">Cell membrane</keyword>
<organism evidence="10 11">
    <name type="scientific">Hathewaya limosa</name>
    <name type="common">Clostridium limosum</name>
    <dbReference type="NCBI Taxonomy" id="1536"/>
    <lineage>
        <taxon>Bacteria</taxon>
        <taxon>Bacillati</taxon>
        <taxon>Bacillota</taxon>
        <taxon>Clostridia</taxon>
        <taxon>Eubacteriales</taxon>
        <taxon>Clostridiaceae</taxon>
        <taxon>Hathewaya</taxon>
    </lineage>
</organism>
<dbReference type="PRINTS" id="PR01806">
    <property type="entry name" value="VIRFACTRMVIN"/>
</dbReference>
<gene>
    <name evidence="8" type="primary">murJ</name>
    <name evidence="10" type="ORF">QOZ93_001389</name>
</gene>
<feature type="transmembrane region" description="Helical" evidence="8">
    <location>
        <begin position="308"/>
        <end position="330"/>
    </location>
</feature>
<comment type="caution">
    <text evidence="10">The sequence shown here is derived from an EMBL/GenBank/DDBJ whole genome shotgun (WGS) entry which is preliminary data.</text>
</comment>
<keyword evidence="8 9" id="KW-0813">Transport</keyword>
<feature type="transmembrane region" description="Helical" evidence="8">
    <location>
        <begin position="183"/>
        <end position="206"/>
    </location>
</feature>
<protein>
    <recommendedName>
        <fullName evidence="8">Probable lipid II flippase MurJ</fullName>
    </recommendedName>
</protein>
<feature type="transmembrane region" description="Helical" evidence="8">
    <location>
        <begin position="226"/>
        <end position="246"/>
    </location>
</feature>
<comment type="function">
    <text evidence="8 9">Involved in peptidoglycan biosynthesis. Transports lipid-linked peptidoglycan precursors from the inner to the outer leaflet of the cytoplasmic membrane.</text>
</comment>
<feature type="transmembrane region" description="Helical" evidence="8">
    <location>
        <begin position="88"/>
        <end position="107"/>
    </location>
</feature>
<feature type="transmembrane region" description="Helical" evidence="8">
    <location>
        <begin position="48"/>
        <end position="67"/>
    </location>
</feature>
<keyword evidence="11" id="KW-1185">Reference proteome</keyword>